<evidence type="ECO:0000256" key="2">
    <source>
        <dbReference type="ARBA" id="ARBA00012438"/>
    </source>
</evidence>
<name>A0ABV8X1J1_9LACT</name>
<evidence type="ECO:0000313" key="14">
    <source>
        <dbReference type="Proteomes" id="UP001595817"/>
    </source>
</evidence>
<dbReference type="GO" id="GO:0005524">
    <property type="term" value="F:ATP binding"/>
    <property type="evidence" value="ECO:0007669"/>
    <property type="project" value="UniProtKB-KW"/>
</dbReference>
<dbReference type="InterPro" id="IPR005467">
    <property type="entry name" value="His_kinase_dom"/>
</dbReference>
<organism evidence="13 14">
    <name type="scientific">Chungangia koreensis</name>
    <dbReference type="NCBI Taxonomy" id="752657"/>
    <lineage>
        <taxon>Bacteria</taxon>
        <taxon>Bacillati</taxon>
        <taxon>Bacillota</taxon>
        <taxon>Bacilli</taxon>
        <taxon>Lactobacillales</taxon>
        <taxon>Chungangia</taxon>
    </lineage>
</organism>
<keyword evidence="7 13" id="KW-0067">ATP-binding</keyword>
<feature type="transmembrane region" description="Helical" evidence="9">
    <location>
        <begin position="12"/>
        <end position="34"/>
    </location>
</feature>
<evidence type="ECO:0000256" key="7">
    <source>
        <dbReference type="ARBA" id="ARBA00022840"/>
    </source>
</evidence>
<comment type="caution">
    <text evidence="13">The sequence shown here is derived from an EMBL/GenBank/DDBJ whole genome shotgun (WGS) entry which is preliminary data.</text>
</comment>
<dbReference type="InterPro" id="IPR035965">
    <property type="entry name" value="PAS-like_dom_sf"/>
</dbReference>
<dbReference type="EC" id="2.7.13.3" evidence="2"/>
<dbReference type="InterPro" id="IPR013767">
    <property type="entry name" value="PAS_fold"/>
</dbReference>
<dbReference type="InterPro" id="IPR000014">
    <property type="entry name" value="PAS"/>
</dbReference>
<keyword evidence="4" id="KW-0808">Transferase</keyword>
<dbReference type="SUPFAM" id="SSF47384">
    <property type="entry name" value="Homodimeric domain of signal transducing histidine kinase"/>
    <property type="match status" value="1"/>
</dbReference>
<keyword evidence="9" id="KW-1133">Transmembrane helix</keyword>
<reference evidence="14" key="1">
    <citation type="journal article" date="2019" name="Int. J. Syst. Evol. Microbiol.">
        <title>The Global Catalogue of Microorganisms (GCM) 10K type strain sequencing project: providing services to taxonomists for standard genome sequencing and annotation.</title>
        <authorList>
            <consortium name="The Broad Institute Genomics Platform"/>
            <consortium name="The Broad Institute Genome Sequencing Center for Infectious Disease"/>
            <person name="Wu L."/>
            <person name="Ma J."/>
        </authorList>
    </citation>
    <scope>NUCLEOTIDE SEQUENCE [LARGE SCALE GENOMIC DNA]</scope>
    <source>
        <strain evidence="14">CCUG 59778</strain>
    </source>
</reference>
<dbReference type="NCBIfam" id="TIGR00229">
    <property type="entry name" value="sensory_box"/>
    <property type="match status" value="1"/>
</dbReference>
<evidence type="ECO:0000256" key="6">
    <source>
        <dbReference type="ARBA" id="ARBA00022777"/>
    </source>
</evidence>
<gene>
    <name evidence="13" type="ORF">ACFOZY_03075</name>
</gene>
<dbReference type="CDD" id="cd00082">
    <property type="entry name" value="HisKA"/>
    <property type="match status" value="1"/>
</dbReference>
<evidence type="ECO:0000259" key="12">
    <source>
        <dbReference type="PROSITE" id="PS50113"/>
    </source>
</evidence>
<dbReference type="PANTHER" id="PTHR43065:SF10">
    <property type="entry name" value="PEROXIDE STRESS-ACTIVATED HISTIDINE KINASE MAK3"/>
    <property type="match status" value="1"/>
</dbReference>
<comment type="catalytic activity">
    <reaction evidence="1">
        <text>ATP + protein L-histidine = ADP + protein N-phospho-L-histidine.</text>
        <dbReference type="EC" id="2.7.13.3"/>
    </reaction>
</comment>
<dbReference type="InterPro" id="IPR036097">
    <property type="entry name" value="HisK_dim/P_sf"/>
</dbReference>
<dbReference type="InterPro" id="IPR003661">
    <property type="entry name" value="HisK_dim/P_dom"/>
</dbReference>
<dbReference type="Gene3D" id="3.30.565.10">
    <property type="entry name" value="Histidine kinase-like ATPase, C-terminal domain"/>
    <property type="match status" value="1"/>
</dbReference>
<sequence length="467" mass="53167">MWIMIIGSNLAVFHLNVTAPLFVHTLFFIVPFILSGIYNIPRLNITLLCLTLVESTYLYLSYKETYFSTIQIYDLYAVFILFAYIVSISFVKALITRATWNGITKERDTMENRYTSKQNFLRLFIEHTNDAIAIFDLDDSIMEVNPAFEKMYGWSREECIGNKLPLYPEYRREDVRRRSRMVRKGESFQMLEVKDVKRDGTVMDVQLTLNPIFNEKGDVIATSLIARDISFKVEKERLTLEAEKLKVAGEMAAGVAHEIRNPMTVISSFVQMMNAERHNPYREYTAVVETELKRIDEILSEYLVLAKPSATIKSDLNLHKLISDVMILFGPEMNNRKITATVDSVAACAEVVAEEKMMKQLFINLLKNSIEAVENAGIIQVKIENQNDHFIDITITDNGVGMSEEVLNKVFEPFYTTKEAGTGLGMMISQKIINDHGGKIHIESEMDVGTSIKVTLPVVPTNSPVYA</sequence>
<dbReference type="SMART" id="SM00388">
    <property type="entry name" value="HisKA"/>
    <property type="match status" value="1"/>
</dbReference>
<dbReference type="PROSITE" id="PS50112">
    <property type="entry name" value="PAS"/>
    <property type="match status" value="1"/>
</dbReference>
<dbReference type="Pfam" id="PF02518">
    <property type="entry name" value="HATPase_c"/>
    <property type="match status" value="1"/>
</dbReference>
<dbReference type="SUPFAM" id="SSF55874">
    <property type="entry name" value="ATPase domain of HSP90 chaperone/DNA topoisomerase II/histidine kinase"/>
    <property type="match status" value="1"/>
</dbReference>
<accession>A0ABV8X1J1</accession>
<dbReference type="InterPro" id="IPR036890">
    <property type="entry name" value="HATPase_C_sf"/>
</dbReference>
<feature type="domain" description="PAS" evidence="11">
    <location>
        <begin position="117"/>
        <end position="184"/>
    </location>
</feature>
<protein>
    <recommendedName>
        <fullName evidence="2">histidine kinase</fullName>
        <ecNumber evidence="2">2.7.13.3</ecNumber>
    </recommendedName>
</protein>
<dbReference type="Gene3D" id="1.10.287.130">
    <property type="match status" value="1"/>
</dbReference>
<dbReference type="RefSeq" id="WP_378152128.1">
    <property type="nucleotide sequence ID" value="NZ_JBHSEC010000002.1"/>
</dbReference>
<keyword evidence="9" id="KW-0472">Membrane</keyword>
<proteinExistence type="predicted"/>
<dbReference type="PRINTS" id="PR00344">
    <property type="entry name" value="BCTRLSENSOR"/>
</dbReference>
<feature type="transmembrane region" description="Helical" evidence="9">
    <location>
        <begin position="72"/>
        <end position="95"/>
    </location>
</feature>
<keyword evidence="8" id="KW-0902">Two-component regulatory system</keyword>
<dbReference type="CDD" id="cd00075">
    <property type="entry name" value="HATPase"/>
    <property type="match status" value="1"/>
</dbReference>
<keyword evidence="9" id="KW-0812">Transmembrane</keyword>
<dbReference type="SMART" id="SM00387">
    <property type="entry name" value="HATPase_c"/>
    <property type="match status" value="1"/>
</dbReference>
<dbReference type="InterPro" id="IPR000700">
    <property type="entry name" value="PAS-assoc_C"/>
</dbReference>
<feature type="domain" description="PAC" evidence="12">
    <location>
        <begin position="189"/>
        <end position="241"/>
    </location>
</feature>
<keyword evidence="3" id="KW-0597">Phosphoprotein</keyword>
<dbReference type="Pfam" id="PF00989">
    <property type="entry name" value="PAS"/>
    <property type="match status" value="1"/>
</dbReference>
<dbReference type="CDD" id="cd00130">
    <property type="entry name" value="PAS"/>
    <property type="match status" value="1"/>
</dbReference>
<evidence type="ECO:0000259" key="10">
    <source>
        <dbReference type="PROSITE" id="PS50109"/>
    </source>
</evidence>
<feature type="transmembrane region" description="Helical" evidence="9">
    <location>
        <begin position="40"/>
        <end position="60"/>
    </location>
</feature>
<evidence type="ECO:0000256" key="9">
    <source>
        <dbReference type="SAM" id="Phobius"/>
    </source>
</evidence>
<dbReference type="InterPro" id="IPR004358">
    <property type="entry name" value="Sig_transdc_His_kin-like_C"/>
</dbReference>
<dbReference type="Pfam" id="PF00512">
    <property type="entry name" value="HisKA"/>
    <property type="match status" value="1"/>
</dbReference>
<dbReference type="EMBL" id="JBHSEC010000002">
    <property type="protein sequence ID" value="MFC4409416.1"/>
    <property type="molecule type" value="Genomic_DNA"/>
</dbReference>
<feature type="domain" description="Histidine kinase" evidence="10">
    <location>
        <begin position="254"/>
        <end position="460"/>
    </location>
</feature>
<dbReference type="InterPro" id="IPR003594">
    <property type="entry name" value="HATPase_dom"/>
</dbReference>
<evidence type="ECO:0000256" key="4">
    <source>
        <dbReference type="ARBA" id="ARBA00022679"/>
    </source>
</evidence>
<dbReference type="SMART" id="SM00091">
    <property type="entry name" value="PAS"/>
    <property type="match status" value="1"/>
</dbReference>
<evidence type="ECO:0000256" key="5">
    <source>
        <dbReference type="ARBA" id="ARBA00022741"/>
    </source>
</evidence>
<dbReference type="PROSITE" id="PS50113">
    <property type="entry name" value="PAC"/>
    <property type="match status" value="1"/>
</dbReference>
<evidence type="ECO:0000256" key="8">
    <source>
        <dbReference type="ARBA" id="ARBA00023012"/>
    </source>
</evidence>
<dbReference type="PANTHER" id="PTHR43065">
    <property type="entry name" value="SENSOR HISTIDINE KINASE"/>
    <property type="match status" value="1"/>
</dbReference>
<evidence type="ECO:0000259" key="11">
    <source>
        <dbReference type="PROSITE" id="PS50112"/>
    </source>
</evidence>
<evidence type="ECO:0000256" key="1">
    <source>
        <dbReference type="ARBA" id="ARBA00000085"/>
    </source>
</evidence>
<dbReference type="SUPFAM" id="SSF55785">
    <property type="entry name" value="PYP-like sensor domain (PAS domain)"/>
    <property type="match status" value="1"/>
</dbReference>
<dbReference type="PROSITE" id="PS50109">
    <property type="entry name" value="HIS_KIN"/>
    <property type="match status" value="1"/>
</dbReference>
<keyword evidence="14" id="KW-1185">Reference proteome</keyword>
<dbReference type="Proteomes" id="UP001595817">
    <property type="component" value="Unassembled WGS sequence"/>
</dbReference>
<evidence type="ECO:0000256" key="3">
    <source>
        <dbReference type="ARBA" id="ARBA00022553"/>
    </source>
</evidence>
<dbReference type="Gene3D" id="3.30.450.20">
    <property type="entry name" value="PAS domain"/>
    <property type="match status" value="1"/>
</dbReference>
<keyword evidence="6" id="KW-0418">Kinase</keyword>
<keyword evidence="5" id="KW-0547">Nucleotide-binding</keyword>
<evidence type="ECO:0000313" key="13">
    <source>
        <dbReference type="EMBL" id="MFC4409416.1"/>
    </source>
</evidence>